<evidence type="ECO:0000256" key="1">
    <source>
        <dbReference type="SAM" id="MobiDB-lite"/>
    </source>
</evidence>
<protein>
    <submittedName>
        <fullName evidence="2">Uncharacterized protein</fullName>
    </submittedName>
</protein>
<feature type="non-terminal residue" evidence="2">
    <location>
        <position position="1312"/>
    </location>
</feature>
<name>A0A9K3CWP1_9EUKA</name>
<proteinExistence type="predicted"/>
<dbReference type="Proteomes" id="UP000265618">
    <property type="component" value="Unassembled WGS sequence"/>
</dbReference>
<reference evidence="2 3" key="1">
    <citation type="journal article" date="2018" name="PLoS ONE">
        <title>The draft genome of Kipferlia bialata reveals reductive genome evolution in fornicate parasites.</title>
        <authorList>
            <person name="Tanifuji G."/>
            <person name="Takabayashi S."/>
            <person name="Kume K."/>
            <person name="Takagi M."/>
            <person name="Nakayama T."/>
            <person name="Kamikawa R."/>
            <person name="Inagaki Y."/>
            <person name="Hashimoto T."/>
        </authorList>
    </citation>
    <scope>NUCLEOTIDE SEQUENCE [LARGE SCALE GENOMIC DNA]</scope>
    <source>
        <strain evidence="2">NY0173</strain>
    </source>
</reference>
<feature type="compositionally biased region" description="Basic residues" evidence="1">
    <location>
        <begin position="1288"/>
        <end position="1305"/>
    </location>
</feature>
<accession>A0A9K3CWP1</accession>
<sequence>AFAFGTASEVAKASQRLSDLSGDVLSISVSGSADERRTLSHLPIADASVMVAALNDVQADDYRQSVAASMIKTLLHRCQHETIVTATSLAPVFCLPLPLSVVDNVDDAVPVAWVSASSHPLTSSIYGHLCVDMRERGKERERERAKGMGGTENGPLARWAHGQILRSDVWTVASAISAALLPIVQDKGSRKHRGGKRAAERAAAAAAAHASTPQSLPSASTILSSPLSTLAPSGQSASAYRKGFDTIVRRERAALRHQQRQAREVAAIKEWQQSDGCQDALDACADRRRICVGSSNYRPPVKRGMSNQPPLRIDAPPEASAFLAETEADDEEYVADYYSNGRQFADADIDLGHCGPASGLGTRALVHGSGLNLLFSRGPGLIRQSVLGGYALTLSTLWSEVVSSPCPFTALVPDGLPVETASFPPLSPLCVALSNMASQALCLLPERPDTLSLTARACSALSAMPSNIGVYVERVNASAAKLDPTSLPAEALSYVPLSPAQTHLIQFAVSSPATSTAALALSGILPLLSCTSHWVCRESGPPTPPSPAQTADSIAEIGTALTLPLTMLIGVLDKGNRALGGSALRCALRLGLRCPVTDALLSPSCHPLAVLRWVRESNPSGTGCDACSALDAALSIPALQCIDMYPRAQDVRHPKAASLLCYLLGRSLVSQATARDSRVCCLGPAFRALVTLDGQEWGVSPSHLDLPRWSVLQPLLEAAGIDGCALSGRAATLAALNQGAEAEAEAEDVYACLLDVVDACATVPTGEPLATLSQRCHSLSASVSQTSPPTPLSLYAVDVLQGVQAVLSRRQGGEDYGDIARAMQKRGGALCVLAQPGAPHLRLITRQRGKGGMDETGVLFLGVGVSQVDTVQGTGEGVGTYLVSGTMSLTHPPLQPEAVTQTLTQKLQTTAVFYPTLRSVVQQTRLSVTPVQGLPIDLPFYARADALQASLPPTEADREHILGLPTQGHSQADLTPAYALRRLLLTGAQSMAYAAPIAASVPTGTAHSTLCVVRRVAEGVVVGVGGGAEADLSVSDTKEAPAVAPAPKNSGWQNRGGAGCVLRTRGWHQEMSQDAYMKRIMVIKDRYMRGPMPRIGADGPPPAINPFDIQAMTEFQTLHPDLFSDAASVPIPPEDRGNMETHAIRLGMAMALCDRIENNATHRAEMHAIRDRLYEAEGARIGRTEVPVVVVHIRSSREPKLEWLLHMPMHDMQRLGPREQYERLAGHAIQPCLDHLASMRHRPVLVGPVQMTARKLTAHSERGTSLPTDAIPCNCVLRQYGPGELKLGKKSKGQKKRERERRKKQQQGAPSA</sequence>
<keyword evidence="3" id="KW-1185">Reference proteome</keyword>
<gene>
    <name evidence="2" type="ORF">KIPB_004887</name>
</gene>
<organism evidence="2 3">
    <name type="scientific">Kipferlia bialata</name>
    <dbReference type="NCBI Taxonomy" id="797122"/>
    <lineage>
        <taxon>Eukaryota</taxon>
        <taxon>Metamonada</taxon>
        <taxon>Carpediemonas-like organisms</taxon>
        <taxon>Kipferlia</taxon>
    </lineage>
</organism>
<dbReference type="EMBL" id="BDIP01001090">
    <property type="protein sequence ID" value="GIQ83545.1"/>
    <property type="molecule type" value="Genomic_DNA"/>
</dbReference>
<feature type="region of interest" description="Disordered" evidence="1">
    <location>
        <begin position="1284"/>
        <end position="1312"/>
    </location>
</feature>
<evidence type="ECO:0000313" key="3">
    <source>
        <dbReference type="Proteomes" id="UP000265618"/>
    </source>
</evidence>
<comment type="caution">
    <text evidence="2">The sequence shown here is derived from an EMBL/GenBank/DDBJ whole genome shotgun (WGS) entry which is preliminary data.</text>
</comment>
<evidence type="ECO:0000313" key="2">
    <source>
        <dbReference type="EMBL" id="GIQ83545.1"/>
    </source>
</evidence>